<keyword evidence="2" id="KW-1185">Reference proteome</keyword>
<proteinExistence type="predicted"/>
<organism evidence="1 2">
    <name type="scientific">Pseudoalteromonas amylolytica</name>
    <dbReference type="NCBI Taxonomy" id="1859457"/>
    <lineage>
        <taxon>Bacteria</taxon>
        <taxon>Pseudomonadati</taxon>
        <taxon>Pseudomonadota</taxon>
        <taxon>Gammaproteobacteria</taxon>
        <taxon>Alteromonadales</taxon>
        <taxon>Pseudoalteromonadaceae</taxon>
        <taxon>Pseudoalteromonas</taxon>
    </lineage>
</organism>
<dbReference type="EMBL" id="MKJU01000006">
    <property type="protein sequence ID" value="OHU92829.1"/>
    <property type="molecule type" value="Genomic_DNA"/>
</dbReference>
<dbReference type="Proteomes" id="UP000179786">
    <property type="component" value="Unassembled WGS sequence"/>
</dbReference>
<gene>
    <name evidence="1" type="ORF">BET10_05115</name>
</gene>
<accession>A0A1S1N0F1</accession>
<dbReference type="AlphaFoldDB" id="A0A1S1N0F1"/>
<evidence type="ECO:0000313" key="2">
    <source>
        <dbReference type="Proteomes" id="UP000179786"/>
    </source>
</evidence>
<dbReference type="RefSeq" id="WP_070983389.1">
    <property type="nucleotide sequence ID" value="NZ_MKJU01000006.1"/>
</dbReference>
<name>A0A1S1N0F1_9GAMM</name>
<reference evidence="1 2" key="1">
    <citation type="submission" date="2016-09" db="EMBL/GenBank/DDBJ databases">
        <title>Pseudoalteromonas amylolytica sp. nov., isolated from the surface seawater.</title>
        <authorList>
            <person name="Wu Y.-H."/>
            <person name="Cheng H."/>
            <person name="Jin X.-B."/>
            <person name="Wang C.-S."/>
            <person name="Xu X.-W."/>
        </authorList>
    </citation>
    <scope>NUCLEOTIDE SEQUENCE [LARGE SCALE GENOMIC DNA]</scope>
    <source>
        <strain evidence="1 2">JW1</strain>
    </source>
</reference>
<dbReference type="STRING" id="1859457.BET10_05115"/>
<dbReference type="OrthoDB" id="8587856at2"/>
<sequence>MAQQKVADTELFASAGIADHETSSQEQAIKLLLHPKSRFDCNMIALMNTQQAMQEAGYSLMRSK</sequence>
<evidence type="ECO:0000313" key="1">
    <source>
        <dbReference type="EMBL" id="OHU92829.1"/>
    </source>
</evidence>
<comment type="caution">
    <text evidence="1">The sequence shown here is derived from an EMBL/GenBank/DDBJ whole genome shotgun (WGS) entry which is preliminary data.</text>
</comment>
<protein>
    <submittedName>
        <fullName evidence="1">Uncharacterized protein</fullName>
    </submittedName>
</protein>